<dbReference type="Pfam" id="PF13920">
    <property type="entry name" value="zf-C3HC4_3"/>
    <property type="match status" value="1"/>
</dbReference>
<dbReference type="Ensembl" id="ENSFALT00000026881.1">
    <property type="protein sequence ID" value="ENSFALP00000018701.1"/>
    <property type="gene ID" value="ENSFALG00000010458.2"/>
</dbReference>
<evidence type="ECO:0000256" key="9">
    <source>
        <dbReference type="ARBA" id="ARBA00022704"/>
    </source>
</evidence>
<evidence type="ECO:0000256" key="2">
    <source>
        <dbReference type="ARBA" id="ARBA00004496"/>
    </source>
</evidence>
<reference evidence="18" key="3">
    <citation type="submission" date="2025-09" db="UniProtKB">
        <authorList>
            <consortium name="Ensembl"/>
        </authorList>
    </citation>
    <scope>IDENTIFICATION</scope>
</reference>
<dbReference type="PROSITE" id="PS50089">
    <property type="entry name" value="ZF_RING_2"/>
    <property type="match status" value="1"/>
</dbReference>
<keyword evidence="8" id="KW-0053">Apoptosis</keyword>
<evidence type="ECO:0000256" key="8">
    <source>
        <dbReference type="ARBA" id="ARBA00022703"/>
    </source>
</evidence>
<keyword evidence="5" id="KW-0963">Cytoplasm</keyword>
<dbReference type="GO" id="GO:0004869">
    <property type="term" value="F:cysteine-type endopeptidase inhibitor activity"/>
    <property type="evidence" value="ECO:0007669"/>
    <property type="project" value="UniProtKB-KW"/>
</dbReference>
<dbReference type="SMART" id="SM00238">
    <property type="entry name" value="BIR"/>
    <property type="match status" value="2"/>
</dbReference>
<feature type="compositionally biased region" description="Low complexity" evidence="16">
    <location>
        <begin position="385"/>
        <end position="396"/>
    </location>
</feature>
<dbReference type="GeneTree" id="ENSGT00940000160406"/>
<feature type="region of interest" description="Disordered" evidence="16">
    <location>
        <begin position="385"/>
        <end position="425"/>
    </location>
</feature>
<dbReference type="GO" id="GO:0006915">
    <property type="term" value="P:apoptotic process"/>
    <property type="evidence" value="ECO:0007669"/>
    <property type="project" value="UniProtKB-KW"/>
</dbReference>
<reference evidence="18" key="2">
    <citation type="submission" date="2025-08" db="UniProtKB">
        <authorList>
            <consortium name="Ensembl"/>
        </authorList>
    </citation>
    <scope>IDENTIFICATION</scope>
</reference>
<dbReference type="GO" id="GO:0051726">
    <property type="term" value="P:regulation of cell cycle"/>
    <property type="evidence" value="ECO:0007669"/>
    <property type="project" value="TreeGrafter"/>
</dbReference>
<dbReference type="SMART" id="SM00184">
    <property type="entry name" value="RING"/>
    <property type="match status" value="1"/>
</dbReference>
<keyword evidence="11 15" id="KW-0863">Zinc-finger</keyword>
<evidence type="ECO:0000256" key="14">
    <source>
        <dbReference type="ARBA" id="ARBA00022843"/>
    </source>
</evidence>
<evidence type="ECO:0000313" key="19">
    <source>
        <dbReference type="Proteomes" id="UP000016665"/>
    </source>
</evidence>
<evidence type="ECO:0000256" key="7">
    <source>
        <dbReference type="ARBA" id="ARBA00022690"/>
    </source>
</evidence>
<keyword evidence="10" id="KW-0479">Metal-binding</keyword>
<sequence>MQRVWPVNRSHLTSASHMLFPAKQLPWKAVARRSTEQRLSTGTLPCLPLDLHPWQLLLAAVPGFPLNCKSTAMGDAAAAGQPEPRAARCQLFDSSMRSTARRLRTFQQWPRSAPVSARDLVEAGFFYVGPRDEVQCFCCGGVLKDWRPGDCPIREHLNFFPSCQYLCDEDVGNQEMLCLQNIFDTVDGQFLSVLQGTVSEETALPNEPEYPEMVTEEMRLSTFENWPQNSSMHPEQLARAGFFYTGQGDVVRCFYCDGGVRSWSFGDDPWREHAKWYPECEFLLHSRGREFISSVQATFSTTLLAPRHSWDQTEQNSSPSQDPLRGWKLRARPSTAQSLIVQNVLQMGFDPSWVANLVENKFALTGTFYLSESELVSDLLQSGRGASSSAGESRGAVQRETGTSRQEMRSVQQKESDASQLSTEEELHRLQKERMCKVCMDKDVSVVFVPCGHLVACAECALNLRLCPICRAVIQGSVRAFMS</sequence>
<dbReference type="FunFam" id="1.10.1170.10:FF:000003">
    <property type="entry name" value="E3 ubiquitin-protein ligase XIAP"/>
    <property type="match status" value="1"/>
</dbReference>
<dbReference type="Gene3D" id="1.10.8.10">
    <property type="entry name" value="DNA helicase RuvA subunit, C-terminal domain"/>
    <property type="match status" value="1"/>
</dbReference>
<dbReference type="PROSITE" id="PS50143">
    <property type="entry name" value="BIR_REPEAT_2"/>
    <property type="match status" value="2"/>
</dbReference>
<dbReference type="GO" id="GO:0061630">
    <property type="term" value="F:ubiquitin protein ligase activity"/>
    <property type="evidence" value="ECO:0007669"/>
    <property type="project" value="UniProtKB-EC"/>
</dbReference>
<evidence type="ECO:0000256" key="16">
    <source>
        <dbReference type="SAM" id="MobiDB-lite"/>
    </source>
</evidence>
<protein>
    <recommendedName>
        <fullName evidence="4">RING-type E3 ubiquitin transferase</fullName>
        <ecNumber evidence="4">2.3.2.27</ecNumber>
    </recommendedName>
</protein>
<evidence type="ECO:0000256" key="6">
    <source>
        <dbReference type="ARBA" id="ARBA00022679"/>
    </source>
</evidence>
<gene>
    <name evidence="18" type="primary">BIRC7</name>
</gene>
<evidence type="ECO:0000256" key="10">
    <source>
        <dbReference type="ARBA" id="ARBA00022723"/>
    </source>
</evidence>
<comment type="subcellular location">
    <subcellularLocation>
        <location evidence="2">Cytoplasm</location>
    </subcellularLocation>
</comment>
<dbReference type="CDD" id="cd14396">
    <property type="entry name" value="UBA_XtBIRC7_like"/>
    <property type="match status" value="1"/>
</dbReference>
<comment type="similarity">
    <text evidence="3">Belongs to the IAP family.</text>
</comment>
<reference evidence="18 19" key="1">
    <citation type="journal article" date="2012" name="Nature">
        <title>The genomic landscape of species divergence in Ficedula flycatchers.</title>
        <authorList>
            <person name="Ellegren H."/>
            <person name="Smeds L."/>
            <person name="Burri R."/>
            <person name="Olason P.I."/>
            <person name="Backstrom N."/>
            <person name="Kawakami T."/>
            <person name="Kunstner A."/>
            <person name="Makinen H."/>
            <person name="Nadachowska-Brzyska K."/>
            <person name="Qvarnstrom A."/>
            <person name="Uebbing S."/>
            <person name="Wolf J.B."/>
        </authorList>
    </citation>
    <scope>NUCLEOTIDE SEQUENCE [LARGE SCALE GENOMIC DNA]</scope>
</reference>
<evidence type="ECO:0000313" key="18">
    <source>
        <dbReference type="Ensembl" id="ENSFALP00000018701.1"/>
    </source>
</evidence>
<comment type="catalytic activity">
    <reaction evidence="1">
        <text>S-ubiquitinyl-[E2 ubiquitin-conjugating enzyme]-L-cysteine + [acceptor protein]-L-lysine = [E2 ubiquitin-conjugating enzyme]-L-cysteine + N(6)-ubiquitinyl-[acceptor protein]-L-lysine.</text>
        <dbReference type="EC" id="2.3.2.27"/>
    </reaction>
</comment>
<evidence type="ECO:0000259" key="17">
    <source>
        <dbReference type="PROSITE" id="PS50089"/>
    </source>
</evidence>
<dbReference type="AlphaFoldDB" id="A0A803V7J5"/>
<dbReference type="Gene3D" id="3.30.40.10">
    <property type="entry name" value="Zinc/RING finger domain, C3HC4 (zinc finger)"/>
    <property type="match status" value="1"/>
</dbReference>
<dbReference type="Proteomes" id="UP000016665">
    <property type="component" value="Chromosome 20"/>
</dbReference>
<name>A0A803V7J5_FICAL</name>
<evidence type="ECO:0000256" key="13">
    <source>
        <dbReference type="ARBA" id="ARBA00022833"/>
    </source>
</evidence>
<dbReference type="Gene3D" id="1.10.1170.10">
    <property type="entry name" value="Inhibitor Of Apoptosis Protein (2mihbC-IAP-1), Chain A"/>
    <property type="match status" value="2"/>
</dbReference>
<dbReference type="PANTHER" id="PTHR10044:SF163">
    <property type="entry name" value="BACULOVIRAL IAP REPEAT-CONTAINING PROTEIN 7"/>
    <property type="match status" value="1"/>
</dbReference>
<keyword evidence="6" id="KW-0808">Transferase</keyword>
<dbReference type="GO" id="GO:0043066">
    <property type="term" value="P:negative regulation of apoptotic process"/>
    <property type="evidence" value="ECO:0007669"/>
    <property type="project" value="TreeGrafter"/>
</dbReference>
<dbReference type="EC" id="2.3.2.27" evidence="4"/>
<dbReference type="GO" id="GO:0031398">
    <property type="term" value="P:positive regulation of protein ubiquitination"/>
    <property type="evidence" value="ECO:0007669"/>
    <property type="project" value="TreeGrafter"/>
</dbReference>
<keyword evidence="14" id="KW-0832">Ubl conjugation</keyword>
<keyword evidence="13" id="KW-0862">Zinc</keyword>
<accession>A0A803V7J5</accession>
<organism evidence="18 19">
    <name type="scientific">Ficedula albicollis</name>
    <name type="common">Collared flycatcher</name>
    <name type="synonym">Muscicapa albicollis</name>
    <dbReference type="NCBI Taxonomy" id="59894"/>
    <lineage>
        <taxon>Eukaryota</taxon>
        <taxon>Metazoa</taxon>
        <taxon>Chordata</taxon>
        <taxon>Craniata</taxon>
        <taxon>Vertebrata</taxon>
        <taxon>Euteleostomi</taxon>
        <taxon>Archelosauria</taxon>
        <taxon>Archosauria</taxon>
        <taxon>Dinosauria</taxon>
        <taxon>Saurischia</taxon>
        <taxon>Theropoda</taxon>
        <taxon>Coelurosauria</taxon>
        <taxon>Aves</taxon>
        <taxon>Neognathae</taxon>
        <taxon>Neoaves</taxon>
        <taxon>Telluraves</taxon>
        <taxon>Australaves</taxon>
        <taxon>Passeriformes</taxon>
        <taxon>Muscicapidae</taxon>
        <taxon>Ficedula</taxon>
    </lineage>
</organism>
<dbReference type="Pfam" id="PF00653">
    <property type="entry name" value="BIR"/>
    <property type="match status" value="2"/>
</dbReference>
<keyword evidence="7" id="KW-0646">Protease inhibitor</keyword>
<evidence type="ECO:0000256" key="4">
    <source>
        <dbReference type="ARBA" id="ARBA00012483"/>
    </source>
</evidence>
<dbReference type="PROSITE" id="PS01282">
    <property type="entry name" value="BIR_REPEAT_1"/>
    <property type="match status" value="1"/>
</dbReference>
<dbReference type="InterPro" id="IPR013083">
    <property type="entry name" value="Znf_RING/FYVE/PHD"/>
</dbReference>
<evidence type="ECO:0000256" key="15">
    <source>
        <dbReference type="PROSITE-ProRule" id="PRU00175"/>
    </source>
</evidence>
<evidence type="ECO:0000256" key="12">
    <source>
        <dbReference type="ARBA" id="ARBA00022786"/>
    </source>
</evidence>
<feature type="compositionally biased region" description="Basic and acidic residues" evidence="16">
    <location>
        <begin position="406"/>
        <end position="417"/>
    </location>
</feature>
<dbReference type="FunFam" id="3.30.40.10:FF:000184">
    <property type="entry name" value="Baculoviral IAP repeat containing 2"/>
    <property type="match status" value="1"/>
</dbReference>
<dbReference type="GO" id="GO:0005634">
    <property type="term" value="C:nucleus"/>
    <property type="evidence" value="ECO:0007669"/>
    <property type="project" value="TreeGrafter"/>
</dbReference>
<keyword evidence="19" id="KW-1185">Reference proteome</keyword>
<dbReference type="GO" id="GO:0005737">
    <property type="term" value="C:cytoplasm"/>
    <property type="evidence" value="ECO:0007669"/>
    <property type="project" value="UniProtKB-SubCell"/>
</dbReference>
<dbReference type="CDD" id="cd00022">
    <property type="entry name" value="BIR"/>
    <property type="match status" value="2"/>
</dbReference>
<evidence type="ECO:0000256" key="3">
    <source>
        <dbReference type="ARBA" id="ARBA00006672"/>
    </source>
</evidence>
<evidence type="ECO:0000256" key="1">
    <source>
        <dbReference type="ARBA" id="ARBA00000900"/>
    </source>
</evidence>
<dbReference type="GO" id="GO:0043027">
    <property type="term" value="F:cysteine-type endopeptidase inhibitor activity involved in apoptotic process"/>
    <property type="evidence" value="ECO:0007669"/>
    <property type="project" value="TreeGrafter"/>
</dbReference>
<proteinExistence type="inferred from homology"/>
<evidence type="ECO:0000256" key="5">
    <source>
        <dbReference type="ARBA" id="ARBA00022490"/>
    </source>
</evidence>
<dbReference type="SUPFAM" id="SSF57924">
    <property type="entry name" value="Inhibitor of apoptosis (IAP) repeat"/>
    <property type="match status" value="2"/>
</dbReference>
<dbReference type="FunFam" id="1.10.1170.10:FF:000002">
    <property type="entry name" value="Baculoviral IAP repeat containing 7"/>
    <property type="match status" value="1"/>
</dbReference>
<feature type="domain" description="RING-type" evidence="17">
    <location>
        <begin position="436"/>
        <end position="471"/>
    </location>
</feature>
<dbReference type="InterPro" id="IPR050784">
    <property type="entry name" value="IAP"/>
</dbReference>
<evidence type="ECO:0000256" key="11">
    <source>
        <dbReference type="ARBA" id="ARBA00022771"/>
    </source>
</evidence>
<dbReference type="InterPro" id="IPR001841">
    <property type="entry name" value="Znf_RING"/>
</dbReference>
<dbReference type="CDD" id="cd16713">
    <property type="entry name" value="RING-HC_BIRC2_3_7"/>
    <property type="match status" value="1"/>
</dbReference>
<dbReference type="InterPro" id="IPR001370">
    <property type="entry name" value="BIR_rpt"/>
</dbReference>
<dbReference type="GO" id="GO:0008270">
    <property type="term" value="F:zinc ion binding"/>
    <property type="evidence" value="ECO:0007669"/>
    <property type="project" value="UniProtKB-KW"/>
</dbReference>
<keyword evidence="9" id="KW-0789">Thiol protease inhibitor</keyword>
<dbReference type="PANTHER" id="PTHR10044">
    <property type="entry name" value="INHIBITOR OF APOPTOSIS"/>
    <property type="match status" value="1"/>
</dbReference>
<keyword evidence="12" id="KW-0833">Ubl conjugation pathway</keyword>